<keyword evidence="4" id="KW-0862">Zinc</keyword>
<dbReference type="InterPro" id="IPR003604">
    <property type="entry name" value="Matrin/U1-like-C_Znf_C2H2"/>
</dbReference>
<evidence type="ECO:0000256" key="5">
    <source>
        <dbReference type="ARBA" id="ARBA00023242"/>
    </source>
</evidence>
<dbReference type="InterPro" id="IPR036236">
    <property type="entry name" value="Znf_C2H2_sf"/>
</dbReference>
<dbReference type="Gene3D" id="3.30.160.60">
    <property type="entry name" value="Classic Zinc Finger"/>
    <property type="match status" value="1"/>
</dbReference>
<comment type="subcellular location">
    <subcellularLocation>
        <location evidence="1">Nucleus</location>
    </subcellularLocation>
</comment>
<dbReference type="PANTHER" id="PTHR13173:SF10">
    <property type="entry name" value="WW DOMAIN-BINDING PROTEIN 4"/>
    <property type="match status" value="1"/>
</dbReference>
<evidence type="ECO:0000313" key="9">
    <source>
        <dbReference type="Proteomes" id="UP001527925"/>
    </source>
</evidence>
<evidence type="ECO:0000256" key="3">
    <source>
        <dbReference type="ARBA" id="ARBA00022771"/>
    </source>
</evidence>
<dbReference type="PANTHER" id="PTHR13173">
    <property type="entry name" value="WW DOMAIN BINDING PROTEIN 4"/>
    <property type="match status" value="1"/>
</dbReference>
<feature type="domain" description="Matrin-type" evidence="7">
    <location>
        <begin position="11"/>
        <end position="42"/>
    </location>
</feature>
<evidence type="ECO:0000259" key="7">
    <source>
        <dbReference type="PROSITE" id="PS50171"/>
    </source>
</evidence>
<protein>
    <recommendedName>
        <fullName evidence="7">Matrin-type domain-containing protein</fullName>
    </recommendedName>
</protein>
<keyword evidence="5" id="KW-0539">Nucleus</keyword>
<accession>A0ABR4N4Y9</accession>
<reference evidence="8 9" key="1">
    <citation type="submission" date="2023-09" db="EMBL/GenBank/DDBJ databases">
        <title>Pangenome analysis of Batrachochytrium dendrobatidis and related Chytrids.</title>
        <authorList>
            <person name="Yacoub M.N."/>
            <person name="Stajich J.E."/>
            <person name="James T.Y."/>
        </authorList>
    </citation>
    <scope>NUCLEOTIDE SEQUENCE [LARGE SCALE GENOMIC DNA]</scope>
    <source>
        <strain evidence="8 9">JEL0888</strain>
    </source>
</reference>
<dbReference type="InterPro" id="IPR013085">
    <property type="entry name" value="U1-CZ_Znf_C2H2"/>
</dbReference>
<keyword evidence="2" id="KW-0479">Metal-binding</keyword>
<evidence type="ECO:0000256" key="1">
    <source>
        <dbReference type="ARBA" id="ARBA00004123"/>
    </source>
</evidence>
<evidence type="ECO:0000313" key="8">
    <source>
        <dbReference type="EMBL" id="KAL2914580.1"/>
    </source>
</evidence>
<dbReference type="EMBL" id="JADGIZ020000032">
    <property type="protein sequence ID" value="KAL2914580.1"/>
    <property type="molecule type" value="Genomic_DNA"/>
</dbReference>
<dbReference type="PROSITE" id="PS50171">
    <property type="entry name" value="ZF_MATRIN"/>
    <property type="match status" value="1"/>
</dbReference>
<dbReference type="Pfam" id="PF06220">
    <property type="entry name" value="zf-U1"/>
    <property type="match status" value="1"/>
</dbReference>
<sequence>MSDYWVSGKKYFCDFCRIYIQDNKASRQAHETGNRHKNNVARHLRGVHKEQDIKVKEEARTQRMLAQVERSALKQYGQDLAQGGFKPDTAAMPAAFATGGAFLPPRGPPGGRGGRDAGSDARKRPADDAPAAKPSKADDDADDSDEGGDAGEPEERDEAIGQPGEWTVVEDPLAPAAADAASHLPLGGSIGGSTAGMTASEAFTHARMLKRQQLEAARNAAAPARTPGAAPTTGSAALEQLVGDDDGDGEDVESFRFVEKRAVLDDDDAAAAALPGSAAGPADPDAPAPALAGAMFKKRKVAAASNRRTKLE</sequence>
<feature type="compositionally biased region" description="Acidic residues" evidence="6">
    <location>
        <begin position="139"/>
        <end position="157"/>
    </location>
</feature>
<dbReference type="Proteomes" id="UP001527925">
    <property type="component" value="Unassembled WGS sequence"/>
</dbReference>
<dbReference type="SMART" id="SM00451">
    <property type="entry name" value="ZnF_U1"/>
    <property type="match status" value="1"/>
</dbReference>
<name>A0ABR4N4Y9_9FUNG</name>
<feature type="compositionally biased region" description="Acidic residues" evidence="6">
    <location>
        <begin position="242"/>
        <end position="251"/>
    </location>
</feature>
<keyword evidence="3" id="KW-0863">Zinc-finger</keyword>
<evidence type="ECO:0000256" key="2">
    <source>
        <dbReference type="ARBA" id="ARBA00022723"/>
    </source>
</evidence>
<dbReference type="SUPFAM" id="SSF57667">
    <property type="entry name" value="beta-beta-alpha zinc fingers"/>
    <property type="match status" value="1"/>
</dbReference>
<dbReference type="InterPro" id="IPR040023">
    <property type="entry name" value="WBP4"/>
</dbReference>
<organism evidence="8 9">
    <name type="scientific">Polyrhizophydium stewartii</name>
    <dbReference type="NCBI Taxonomy" id="2732419"/>
    <lineage>
        <taxon>Eukaryota</taxon>
        <taxon>Fungi</taxon>
        <taxon>Fungi incertae sedis</taxon>
        <taxon>Chytridiomycota</taxon>
        <taxon>Chytridiomycota incertae sedis</taxon>
        <taxon>Chytridiomycetes</taxon>
        <taxon>Rhizophydiales</taxon>
        <taxon>Rhizophydiales incertae sedis</taxon>
        <taxon>Polyrhizophydium</taxon>
    </lineage>
</organism>
<evidence type="ECO:0000256" key="6">
    <source>
        <dbReference type="SAM" id="MobiDB-lite"/>
    </source>
</evidence>
<feature type="region of interest" description="Disordered" evidence="6">
    <location>
        <begin position="98"/>
        <end position="251"/>
    </location>
</feature>
<gene>
    <name evidence="8" type="ORF">HK105_205931</name>
</gene>
<keyword evidence="9" id="KW-1185">Reference proteome</keyword>
<proteinExistence type="predicted"/>
<feature type="compositionally biased region" description="Basic and acidic residues" evidence="6">
    <location>
        <begin position="113"/>
        <end position="127"/>
    </location>
</feature>
<comment type="caution">
    <text evidence="8">The sequence shown here is derived from an EMBL/GenBank/DDBJ whole genome shotgun (WGS) entry which is preliminary data.</text>
</comment>
<evidence type="ECO:0000256" key="4">
    <source>
        <dbReference type="ARBA" id="ARBA00022833"/>
    </source>
</evidence>
<feature type="compositionally biased region" description="Low complexity" evidence="6">
    <location>
        <begin position="172"/>
        <end position="186"/>
    </location>
</feature>
<feature type="compositionally biased region" description="Low complexity" evidence="6">
    <location>
        <begin position="216"/>
        <end position="237"/>
    </location>
</feature>
<dbReference type="InterPro" id="IPR000690">
    <property type="entry name" value="Matrin/U1-C_Znf_C2H2"/>
</dbReference>